<name>A0AAD9N3X5_9ANNE</name>
<feature type="compositionally biased region" description="Polar residues" evidence="1">
    <location>
        <begin position="1071"/>
        <end position="1083"/>
    </location>
</feature>
<evidence type="ECO:0000313" key="2">
    <source>
        <dbReference type="EMBL" id="KAK2154523.1"/>
    </source>
</evidence>
<evidence type="ECO:0000256" key="1">
    <source>
        <dbReference type="SAM" id="MobiDB-lite"/>
    </source>
</evidence>
<proteinExistence type="predicted"/>
<feature type="compositionally biased region" description="Basic and acidic residues" evidence="1">
    <location>
        <begin position="1084"/>
        <end position="1093"/>
    </location>
</feature>
<feature type="region of interest" description="Disordered" evidence="1">
    <location>
        <begin position="1015"/>
        <end position="1314"/>
    </location>
</feature>
<feature type="compositionally biased region" description="Low complexity" evidence="1">
    <location>
        <begin position="72"/>
        <end position="109"/>
    </location>
</feature>
<feature type="compositionally biased region" description="Basic residues" evidence="1">
    <location>
        <begin position="1304"/>
        <end position="1314"/>
    </location>
</feature>
<feature type="compositionally biased region" description="Basic and acidic residues" evidence="1">
    <location>
        <begin position="1259"/>
        <end position="1283"/>
    </location>
</feature>
<dbReference type="EMBL" id="JAODUP010000266">
    <property type="protein sequence ID" value="KAK2154523.1"/>
    <property type="molecule type" value="Genomic_DNA"/>
</dbReference>
<dbReference type="Proteomes" id="UP001208570">
    <property type="component" value="Unassembled WGS sequence"/>
</dbReference>
<evidence type="ECO:0000313" key="3">
    <source>
        <dbReference type="Proteomes" id="UP001208570"/>
    </source>
</evidence>
<feature type="compositionally biased region" description="Basic and acidic residues" evidence="1">
    <location>
        <begin position="1029"/>
        <end position="1044"/>
    </location>
</feature>
<feature type="compositionally biased region" description="Polar residues" evidence="1">
    <location>
        <begin position="1195"/>
        <end position="1204"/>
    </location>
</feature>
<feature type="compositionally biased region" description="Polar residues" evidence="1">
    <location>
        <begin position="1016"/>
        <end position="1028"/>
    </location>
</feature>
<reference evidence="2" key="1">
    <citation type="journal article" date="2023" name="Mol. Biol. Evol.">
        <title>Third-Generation Sequencing Reveals the Adaptive Role of the Epigenome in Three Deep-Sea Polychaetes.</title>
        <authorList>
            <person name="Perez M."/>
            <person name="Aroh O."/>
            <person name="Sun Y."/>
            <person name="Lan Y."/>
            <person name="Juniper S.K."/>
            <person name="Young C.R."/>
            <person name="Angers B."/>
            <person name="Qian P.Y."/>
        </authorList>
    </citation>
    <scope>NUCLEOTIDE SEQUENCE</scope>
    <source>
        <strain evidence="2">P08H-3</strain>
    </source>
</reference>
<comment type="caution">
    <text evidence="2">The sequence shown here is derived from an EMBL/GenBank/DDBJ whole genome shotgun (WGS) entry which is preliminary data.</text>
</comment>
<sequence length="1314" mass="139533">MYISFLPGDSAITSADQGGDRSEAAANPSVSSHTEHGTSAPCVTSSLDVTTSVVTSSSLCAHSTVVTPIDPSCSTSSSSSSHSPILESVTVASPSTSSSSELTTTTIASEQGMTQTNTFGASMVTTIVTSTVSMGSVLSTSFSLAPSSGAVACVPTTLPTVMCSAQVTKVGPPMTVSASPLPMMVSCQQDLKANAVALHTEAPVAMQSAEPHSAPVTLLGPLPSGVGHQAIRAKQADRSSLQALPRIVPMNNGVHVDQLPQNMSPVSVHLGGHTSITHTVVGDQYESLKPHTVTYAVHPCATIHEDHTGSGQLHANLIHVPLVQSMGNCVSANAEHSLDNQPTKLVMTSLQHVAHVATQRSFDEKNDLQQEDSIITTKIADVCHNAVTRSIGCGEPHAVIGAQSGLLQLDSAQCPVKCTDACVDNRCSKDRHLGDQDRADCKPSRGISIMKPLYDRESEIEEELHLVAPDSADGSAAQKVAKTDAPIVEEVHANQLHSNQLSNIVLPKGKSPFTIAQILEEADKQRRNQAQLKQKALLATQTDCIKPEIPILNDSLNISQLGNKTVFQVSGMVTPVKSTKTGFSLCTTPVPVKSLVPSLDFSKNASSHLANFVQKSLQTPVLFNSAPHPITSPGFPLNLTESVKKVMNAIPRTDTTPPPSPIYNKGPTSLNAPPSPSRLRAKSTSPVAHSVSMFSHPVHKRNSDTQLPVSVESSASVRLVSSVVKNQGTDDDGILFKASITSVVTNVEKCTEIVQKPLDGDGSEKPVPASGSDVKVLPPTPNPITSEDKKVKVETMNQIQPSKKYDGSGDDSFSSEHSYSAKPPGTMERAVNDVTITESPKDTSVLELDDQKKEETTAEPVISLSVAAPVELSVVTDEQDPVEGALKTLSDQASSLGLSPTCHSLPLAEGLNKVLPVSRGEPSNRIHMIGPVLPLSMSRDEREGTSQTLVIKIVGAHPTPKDPSSGNMRPDLKLSPSLSSTAAKETHTIDLSGMALGRKPASGDGVVAEEAKMCTKQRNGTSDSLESTVNHEQKSLRTETDSESVRSLSPITDDLGNLYRKQRSPSIDALSETSSTDGHSIHSNRADSTERLDSPASRPMRMSTRNHGRRRNSPSDSSSDTPIRDDKGDGVTLSGAAKPLVVTRGSKRRLHSNHDDDLGVQDKKKKLDPEIVDATKQLDSKPDDANVSDVKSKGNLGSASSPCGKTSARVAAAKNKANSSHELSVAQDEKQKGRKVPTKVNEVGKDESNNTKRGQKNKSLADVKDESMQQGKTDQKDDSDTKGKRTTRSSRTKDHCELPNAALLKRRRTSRDHR</sequence>
<keyword evidence="3" id="KW-1185">Reference proteome</keyword>
<feature type="region of interest" description="Disordered" evidence="1">
    <location>
        <begin position="755"/>
        <end position="826"/>
    </location>
</feature>
<protein>
    <submittedName>
        <fullName evidence="2">Uncharacterized protein</fullName>
    </submittedName>
</protein>
<feature type="region of interest" description="Disordered" evidence="1">
    <location>
        <begin position="70"/>
        <end position="111"/>
    </location>
</feature>
<feature type="region of interest" description="Disordered" evidence="1">
    <location>
        <begin position="651"/>
        <end position="682"/>
    </location>
</feature>
<feature type="region of interest" description="Disordered" evidence="1">
    <location>
        <begin position="1"/>
        <end position="40"/>
    </location>
</feature>
<gene>
    <name evidence="2" type="ORF">LSH36_266g01010</name>
</gene>
<feature type="compositionally biased region" description="Basic and acidic residues" evidence="1">
    <location>
        <begin position="1152"/>
        <end position="1169"/>
    </location>
</feature>
<accession>A0AAD9N3X5</accession>
<organism evidence="2 3">
    <name type="scientific">Paralvinella palmiformis</name>
    <dbReference type="NCBI Taxonomy" id="53620"/>
    <lineage>
        <taxon>Eukaryota</taxon>
        <taxon>Metazoa</taxon>
        <taxon>Spiralia</taxon>
        <taxon>Lophotrochozoa</taxon>
        <taxon>Annelida</taxon>
        <taxon>Polychaeta</taxon>
        <taxon>Sedentaria</taxon>
        <taxon>Canalipalpata</taxon>
        <taxon>Terebellida</taxon>
        <taxon>Terebelliformia</taxon>
        <taxon>Alvinellidae</taxon>
        <taxon>Paralvinella</taxon>
    </lineage>
</organism>